<feature type="compositionally biased region" description="Low complexity" evidence="1">
    <location>
        <begin position="27"/>
        <end position="64"/>
    </location>
</feature>
<evidence type="ECO:0008006" key="6">
    <source>
        <dbReference type="Google" id="ProtNLM"/>
    </source>
</evidence>
<reference evidence="5" key="1">
    <citation type="journal article" date="2010" name="Science">
        <title>Signatures of adaptation to obligate biotrophy in the Hyaloperonospora arabidopsidis genome.</title>
        <authorList>
            <person name="Baxter L."/>
            <person name="Tripathy S."/>
            <person name="Ishaque N."/>
            <person name="Boot N."/>
            <person name="Cabral A."/>
            <person name="Kemen E."/>
            <person name="Thines M."/>
            <person name="Ah-Fong A."/>
            <person name="Anderson R."/>
            <person name="Badejoko W."/>
            <person name="Bittner-Eddy P."/>
            <person name="Boore J.L."/>
            <person name="Chibucos M.C."/>
            <person name="Coates M."/>
            <person name="Dehal P."/>
            <person name="Delehaunty K."/>
            <person name="Dong S."/>
            <person name="Downton P."/>
            <person name="Dumas B."/>
            <person name="Fabro G."/>
            <person name="Fronick C."/>
            <person name="Fuerstenberg S.I."/>
            <person name="Fulton L."/>
            <person name="Gaulin E."/>
            <person name="Govers F."/>
            <person name="Hughes L."/>
            <person name="Humphray S."/>
            <person name="Jiang R.H."/>
            <person name="Judelson H."/>
            <person name="Kamoun S."/>
            <person name="Kyung K."/>
            <person name="Meijer H."/>
            <person name="Minx P."/>
            <person name="Morris P."/>
            <person name="Nelson J."/>
            <person name="Phuntumart V."/>
            <person name="Qutob D."/>
            <person name="Rehmany A."/>
            <person name="Rougon-Cardoso A."/>
            <person name="Ryden P."/>
            <person name="Torto-Alalibo T."/>
            <person name="Studholme D."/>
            <person name="Wang Y."/>
            <person name="Win J."/>
            <person name="Wood J."/>
            <person name="Clifton S.W."/>
            <person name="Rogers J."/>
            <person name="Van den Ackerveken G."/>
            <person name="Jones J.D."/>
            <person name="McDowell J.M."/>
            <person name="Beynon J."/>
            <person name="Tyler B.M."/>
        </authorList>
    </citation>
    <scope>NUCLEOTIDE SEQUENCE [LARGE SCALE GENOMIC DNA]</scope>
    <source>
        <strain evidence="5">Emoy2</strain>
    </source>
</reference>
<protein>
    <recommendedName>
        <fullName evidence="6">RxLR effector candidate protein</fullName>
    </recommendedName>
</protein>
<keyword evidence="2" id="KW-0472">Membrane</keyword>
<evidence type="ECO:0000313" key="4">
    <source>
        <dbReference type="EnsemblProtists" id="HpaP812955"/>
    </source>
</evidence>
<evidence type="ECO:0000256" key="3">
    <source>
        <dbReference type="SAM" id="SignalP"/>
    </source>
</evidence>
<evidence type="ECO:0000313" key="5">
    <source>
        <dbReference type="Proteomes" id="UP000011713"/>
    </source>
</evidence>
<organism evidence="4 5">
    <name type="scientific">Hyaloperonospora arabidopsidis (strain Emoy2)</name>
    <name type="common">Downy mildew agent</name>
    <name type="synonym">Peronospora arabidopsidis</name>
    <dbReference type="NCBI Taxonomy" id="559515"/>
    <lineage>
        <taxon>Eukaryota</taxon>
        <taxon>Sar</taxon>
        <taxon>Stramenopiles</taxon>
        <taxon>Oomycota</taxon>
        <taxon>Peronosporomycetes</taxon>
        <taxon>Peronosporales</taxon>
        <taxon>Peronosporaceae</taxon>
        <taxon>Hyaloperonospora</taxon>
    </lineage>
</organism>
<reference evidence="4" key="2">
    <citation type="submission" date="2015-06" db="UniProtKB">
        <authorList>
            <consortium name="EnsemblProtists"/>
        </authorList>
    </citation>
    <scope>IDENTIFICATION</scope>
    <source>
        <strain evidence="4">Emoy2</strain>
    </source>
</reference>
<feature type="region of interest" description="Disordered" evidence="1">
    <location>
        <begin position="17"/>
        <end position="241"/>
    </location>
</feature>
<evidence type="ECO:0000256" key="2">
    <source>
        <dbReference type="SAM" id="Phobius"/>
    </source>
</evidence>
<keyword evidence="5" id="KW-1185">Reference proteome</keyword>
<dbReference type="STRING" id="559515.M4C1K5"/>
<feature type="compositionally biased region" description="Polar residues" evidence="1">
    <location>
        <begin position="65"/>
        <end position="108"/>
    </location>
</feature>
<feature type="compositionally biased region" description="Low complexity" evidence="1">
    <location>
        <begin position="157"/>
        <end position="167"/>
    </location>
</feature>
<dbReference type="InParanoid" id="M4C1K5"/>
<dbReference type="EnsemblProtists" id="HpaT812955">
    <property type="protein sequence ID" value="HpaP812955"/>
    <property type="gene ID" value="HpaG812955"/>
</dbReference>
<proteinExistence type="predicted"/>
<feature type="compositionally biased region" description="Polar residues" evidence="1">
    <location>
        <begin position="17"/>
        <end position="26"/>
    </location>
</feature>
<dbReference type="HOGENOM" id="CLU_740754_0_0_1"/>
<name>M4C1K5_HYAAE</name>
<feature type="signal peptide" evidence="3">
    <location>
        <begin position="1"/>
        <end position="15"/>
    </location>
</feature>
<dbReference type="EMBL" id="JH598098">
    <property type="status" value="NOT_ANNOTATED_CDS"/>
    <property type="molecule type" value="Genomic_DNA"/>
</dbReference>
<keyword evidence="2" id="KW-1133">Transmembrane helix</keyword>
<keyword evidence="2" id="KW-0812">Transmembrane</keyword>
<sequence>MMWLLLCVFTLSVTAQTPATNSSASGTPRARPSPATAPSTTAAEEPPPTDATTTTTATDLTTATGNELNAPSDASPSLTDPSTPTAPSGTNGPPDSTAAELTTATSDPLATVAEETAQATPAPRTSTNPSRSSPATNPSRSSPATNPSRPSTPPTTPESATATTDPPTAAPRAPPAAGASTPNEAPPPPPSSEATSASSTDGAPALDPSAISSEYGTMPPDHPEGAAGADNSKTESNASASSPGWIVPVVVAAVVMLALLVITFYVRTRKREEPEDLDRPSEHFFEAPRTNASNYANAAGGGGAGGNTPLIGGGMTADEWAQKEAVLAMRKPSGPIVAAPGASGPPMMPRTASALLQHRQDPVLVPVEPQFTLQEEVELERSQRSMHVTSTLRSPQAAVSPVSQSFETDPSFHSTNYMASGITINHILTKYMLGVGVRFQLRAPQ</sequence>
<feature type="compositionally biased region" description="Low complexity" evidence="1">
    <location>
        <begin position="119"/>
        <end position="149"/>
    </location>
</feature>
<accession>M4C1K5</accession>
<feature type="transmembrane region" description="Helical" evidence="2">
    <location>
        <begin position="245"/>
        <end position="266"/>
    </location>
</feature>
<dbReference type="VEuPathDB" id="FungiDB:HpaG812955"/>
<dbReference type="eggNOG" id="ENOG502SQ48">
    <property type="taxonomic scope" value="Eukaryota"/>
</dbReference>
<dbReference type="AlphaFoldDB" id="M4C1K5"/>
<dbReference type="OMA" id="SSMLWVI"/>
<keyword evidence="3" id="KW-0732">Signal</keyword>
<evidence type="ECO:0000256" key="1">
    <source>
        <dbReference type="SAM" id="MobiDB-lite"/>
    </source>
</evidence>
<dbReference type="Proteomes" id="UP000011713">
    <property type="component" value="Unassembled WGS sequence"/>
</dbReference>
<feature type="chain" id="PRO_5013334213" description="RxLR effector candidate protein" evidence="3">
    <location>
        <begin position="16"/>
        <end position="445"/>
    </location>
</feature>